<name>A0A699UH49_TANCI</name>
<feature type="non-terminal residue" evidence="2">
    <location>
        <position position="112"/>
    </location>
</feature>
<protein>
    <submittedName>
        <fullName evidence="2">Uncharacterized protein</fullName>
    </submittedName>
</protein>
<feature type="compositionally biased region" description="Low complexity" evidence="1">
    <location>
        <begin position="44"/>
        <end position="54"/>
    </location>
</feature>
<accession>A0A699UH49</accession>
<dbReference type="EMBL" id="BKCJ011327076">
    <property type="protein sequence ID" value="GFD21061.1"/>
    <property type="molecule type" value="Genomic_DNA"/>
</dbReference>
<feature type="non-terminal residue" evidence="2">
    <location>
        <position position="1"/>
    </location>
</feature>
<gene>
    <name evidence="2" type="ORF">Tci_893030</name>
</gene>
<proteinExistence type="predicted"/>
<evidence type="ECO:0000256" key="1">
    <source>
        <dbReference type="SAM" id="MobiDB-lite"/>
    </source>
</evidence>
<organism evidence="2">
    <name type="scientific">Tanacetum cinerariifolium</name>
    <name type="common">Dalmatian daisy</name>
    <name type="synonym">Chrysanthemum cinerariifolium</name>
    <dbReference type="NCBI Taxonomy" id="118510"/>
    <lineage>
        <taxon>Eukaryota</taxon>
        <taxon>Viridiplantae</taxon>
        <taxon>Streptophyta</taxon>
        <taxon>Embryophyta</taxon>
        <taxon>Tracheophyta</taxon>
        <taxon>Spermatophyta</taxon>
        <taxon>Magnoliopsida</taxon>
        <taxon>eudicotyledons</taxon>
        <taxon>Gunneridae</taxon>
        <taxon>Pentapetalae</taxon>
        <taxon>asterids</taxon>
        <taxon>campanulids</taxon>
        <taxon>Asterales</taxon>
        <taxon>Asteraceae</taxon>
        <taxon>Asteroideae</taxon>
        <taxon>Anthemideae</taxon>
        <taxon>Anthemidinae</taxon>
        <taxon>Tanacetum</taxon>
    </lineage>
</organism>
<dbReference type="AlphaFoldDB" id="A0A699UH49"/>
<feature type="region of interest" description="Disordered" evidence="1">
    <location>
        <begin position="1"/>
        <end position="57"/>
    </location>
</feature>
<feature type="compositionally biased region" description="Basic and acidic residues" evidence="1">
    <location>
        <begin position="13"/>
        <end position="22"/>
    </location>
</feature>
<feature type="compositionally biased region" description="Polar residues" evidence="1">
    <location>
        <begin position="31"/>
        <end position="43"/>
    </location>
</feature>
<sequence length="112" mass="12121">KSTNRLADASTQTEERVKEKGARKTCRRSFSIDSGTVESITNDSPPSSSGTCSSATKTDTLESLMKADGERTSFMGIKSEDKQYFSGSLVETKSVKEEGMSSLKRSSSYNAN</sequence>
<feature type="compositionally biased region" description="Polar residues" evidence="1">
    <location>
        <begin position="1"/>
        <end position="12"/>
    </location>
</feature>
<evidence type="ECO:0000313" key="2">
    <source>
        <dbReference type="EMBL" id="GFD21061.1"/>
    </source>
</evidence>
<reference evidence="2" key="1">
    <citation type="journal article" date="2019" name="Sci. Rep.">
        <title>Draft genome of Tanacetum cinerariifolium, the natural source of mosquito coil.</title>
        <authorList>
            <person name="Yamashiro T."/>
            <person name="Shiraishi A."/>
            <person name="Satake H."/>
            <person name="Nakayama K."/>
        </authorList>
    </citation>
    <scope>NUCLEOTIDE SEQUENCE</scope>
</reference>
<comment type="caution">
    <text evidence="2">The sequence shown here is derived from an EMBL/GenBank/DDBJ whole genome shotgun (WGS) entry which is preliminary data.</text>
</comment>